<keyword evidence="1" id="KW-0472">Membrane</keyword>
<organism evidence="2 3">
    <name type="scientific">Phaedon cochleariae</name>
    <name type="common">Mustard beetle</name>
    <dbReference type="NCBI Taxonomy" id="80249"/>
    <lineage>
        <taxon>Eukaryota</taxon>
        <taxon>Metazoa</taxon>
        <taxon>Ecdysozoa</taxon>
        <taxon>Arthropoda</taxon>
        <taxon>Hexapoda</taxon>
        <taxon>Insecta</taxon>
        <taxon>Pterygota</taxon>
        <taxon>Neoptera</taxon>
        <taxon>Endopterygota</taxon>
        <taxon>Coleoptera</taxon>
        <taxon>Polyphaga</taxon>
        <taxon>Cucujiformia</taxon>
        <taxon>Chrysomeloidea</taxon>
        <taxon>Chrysomelidae</taxon>
        <taxon>Chrysomelinae</taxon>
        <taxon>Chrysomelini</taxon>
        <taxon>Phaedon</taxon>
    </lineage>
</organism>
<accession>A0A9P0DJ69</accession>
<evidence type="ECO:0000313" key="2">
    <source>
        <dbReference type="EMBL" id="CAH1118860.1"/>
    </source>
</evidence>
<reference evidence="2" key="1">
    <citation type="submission" date="2022-01" db="EMBL/GenBank/DDBJ databases">
        <authorList>
            <person name="King R."/>
        </authorList>
    </citation>
    <scope>NUCLEOTIDE SEQUENCE</scope>
</reference>
<proteinExistence type="predicted"/>
<evidence type="ECO:0000256" key="1">
    <source>
        <dbReference type="SAM" id="Phobius"/>
    </source>
</evidence>
<dbReference type="Proteomes" id="UP001153737">
    <property type="component" value="Chromosome 12"/>
</dbReference>
<keyword evidence="3" id="KW-1185">Reference proteome</keyword>
<name>A0A9P0DJ69_PHACE</name>
<protein>
    <submittedName>
        <fullName evidence="2">Uncharacterized protein</fullName>
    </submittedName>
</protein>
<keyword evidence="1" id="KW-1133">Transmembrane helix</keyword>
<evidence type="ECO:0000313" key="3">
    <source>
        <dbReference type="Proteomes" id="UP001153737"/>
    </source>
</evidence>
<feature type="non-terminal residue" evidence="2">
    <location>
        <position position="1"/>
    </location>
</feature>
<gene>
    <name evidence="2" type="ORF">PHAECO_LOCUS3332</name>
</gene>
<sequence length="228" mass="22962">QRLHSNLLYLSVLPGFLVLLLLLQLFHHQIMYQFVLFASLAALGQCLPSLIDTEGYSGSYGGSSGGWQGALSLADGGHDFEGAASSYGGLNLNGHQTQEGGGGGGDYHRGVSIVGIGGGDQKNTVFDLTSHAGAGHKGSYGGSFVASEKYSGGSGHDGGAPSAAYGVSEEYSAGGGGAEFSDVLGASEQIGGGGHKNYEPLSAWSLGAGHEGLSAYHSDGGAVGGYHY</sequence>
<dbReference type="EMBL" id="OU896718">
    <property type="protein sequence ID" value="CAH1118860.1"/>
    <property type="molecule type" value="Genomic_DNA"/>
</dbReference>
<keyword evidence="1" id="KW-0812">Transmembrane</keyword>
<reference evidence="2" key="2">
    <citation type="submission" date="2022-10" db="EMBL/GenBank/DDBJ databases">
        <authorList>
            <consortium name="ENA_rothamsted_submissions"/>
            <consortium name="culmorum"/>
            <person name="King R."/>
        </authorList>
    </citation>
    <scope>NUCLEOTIDE SEQUENCE</scope>
</reference>
<feature type="transmembrane region" description="Helical" evidence="1">
    <location>
        <begin position="7"/>
        <end position="26"/>
    </location>
</feature>
<dbReference type="AlphaFoldDB" id="A0A9P0DJ69"/>
<dbReference type="OrthoDB" id="354at2759"/>